<sequence length="900" mass="99602">MIRMYYRGLPALEYCLLIATLYISPIILARPLHNSEPALGPIVNLIDEREVTGSGKSDVLHDVQDLLEIEDMAAAVKGRIIDTEIQITLPVYSARGTTILPSTPNVVDDNIEFLDGFPPNEKNNELLDGATLQMSDPRPTGVLPWVQECLKGPTDTMPDRGHFMNPTVREQFQTLAVDIEENPKEGIIETPQDRAGHFDRGLSTEAPKPPIDDHTAPPTLHILNKRATGSDGKIQQQPESTTTAIIIQESEPSAVISAESTSQETESLKPHHIPIEPDVGKLRASSRSPPVPGFEGSWVVKCRPWRELWTDERKQTGLARRRYYHYLEVCSRCKCVPDSGNDNFKLKIKCDASLVSAVGPWNIRWAKEREQKCESQLKCVCVRQLTDKDETSAGRIIAKKIFKQALEPPTGANPALWGINGESNPGSSLGAYKTNSNRQYLYPETKEGYRLSGPEDNSHRSIAWLSDFLNRGSVPSGGSLDPGPAAGALWKRSSAAEEKISEGEKKPLLETDSQEGFDRFFLKCILPSKIEVSQRVQDIQEICLKACRVEAVTANSFSAECDTAGFAALTTQDTQLCEDLQCKIYIPESSSNNLQQYAGFRGRKQNRNPPEMTGLPGNKELSNRKAQPAAPESKPVGRRAISNGTLDITGSGSVLAGKVGAQATNVARAPPGTGLEIDARFKVRCSPVKYREWIDGLDHDPFPSRTVKPLQFQELCRRRCTCAVMESGGSIMRCFVNRVRARSRDEPYRVVPWLEGNLICPNFCICDLETRIGDEAERIKGRINDPYAWDRVRGGSKTKNLQNMMDPEWNILNSFLFSSGGKGHGYSHRKLAPGTAEPYWLESPEAEDRYNYRERDLSRLLASTQGSGSAPIGSGSLNNAYGISRRGVDNTRRSIEPPSA</sequence>
<feature type="compositionally biased region" description="Basic and acidic residues" evidence="1">
    <location>
        <begin position="266"/>
        <end position="281"/>
    </location>
</feature>
<feature type="region of interest" description="Disordered" evidence="1">
    <location>
        <begin position="262"/>
        <end position="288"/>
    </location>
</feature>
<feature type="compositionally biased region" description="Basic and acidic residues" evidence="1">
    <location>
        <begin position="494"/>
        <end position="505"/>
    </location>
</feature>
<dbReference type="Proteomes" id="UP001373714">
    <property type="component" value="Unassembled WGS sequence"/>
</dbReference>
<dbReference type="EMBL" id="JAVHNS010000003">
    <property type="protein sequence ID" value="KAK6360867.1"/>
    <property type="molecule type" value="Genomic_DNA"/>
</dbReference>
<feature type="region of interest" description="Disordered" evidence="1">
    <location>
        <begin position="863"/>
        <end position="900"/>
    </location>
</feature>
<gene>
    <name evidence="2" type="ORF">TWF730_006983</name>
</gene>
<evidence type="ECO:0000313" key="2">
    <source>
        <dbReference type="EMBL" id="KAK6360867.1"/>
    </source>
</evidence>
<protein>
    <submittedName>
        <fullName evidence="2">Uncharacterized protein</fullName>
    </submittedName>
</protein>
<evidence type="ECO:0000313" key="3">
    <source>
        <dbReference type="Proteomes" id="UP001373714"/>
    </source>
</evidence>
<accession>A0AAV9VFX3</accession>
<proteinExistence type="predicted"/>
<organism evidence="2 3">
    <name type="scientific">Orbilia blumenaviensis</name>
    <dbReference type="NCBI Taxonomy" id="1796055"/>
    <lineage>
        <taxon>Eukaryota</taxon>
        <taxon>Fungi</taxon>
        <taxon>Dikarya</taxon>
        <taxon>Ascomycota</taxon>
        <taxon>Pezizomycotina</taxon>
        <taxon>Orbiliomycetes</taxon>
        <taxon>Orbiliales</taxon>
        <taxon>Orbiliaceae</taxon>
        <taxon>Orbilia</taxon>
    </lineage>
</organism>
<feature type="region of interest" description="Disordered" evidence="1">
    <location>
        <begin position="601"/>
        <end position="639"/>
    </location>
</feature>
<keyword evidence="3" id="KW-1185">Reference proteome</keyword>
<reference evidence="2 3" key="1">
    <citation type="submission" date="2019-10" db="EMBL/GenBank/DDBJ databases">
        <authorList>
            <person name="Palmer J.M."/>
        </authorList>
    </citation>
    <scope>NUCLEOTIDE SEQUENCE [LARGE SCALE GENOMIC DNA]</scope>
    <source>
        <strain evidence="2 3">TWF730</strain>
    </source>
</reference>
<feature type="compositionally biased region" description="Basic and acidic residues" evidence="1">
    <location>
        <begin position="886"/>
        <end position="900"/>
    </location>
</feature>
<feature type="region of interest" description="Disordered" evidence="1">
    <location>
        <begin position="475"/>
        <end position="505"/>
    </location>
</feature>
<comment type="caution">
    <text evidence="2">The sequence shown here is derived from an EMBL/GenBank/DDBJ whole genome shotgun (WGS) entry which is preliminary data.</text>
</comment>
<dbReference type="AlphaFoldDB" id="A0AAV9VFX3"/>
<evidence type="ECO:0000256" key="1">
    <source>
        <dbReference type="SAM" id="MobiDB-lite"/>
    </source>
</evidence>
<name>A0AAV9VFX3_9PEZI</name>